<geneLocation type="plasmid" evidence="1">
    <name>p358573-KPC</name>
</geneLocation>
<accession>A0A6M3HB66</accession>
<sequence>MNKTKGCLIANFATVPMWASGVVEVQISGDASACLGHSLVGMEVDFLVFDRTPEPLDEDIVSPRTLAIHRDGNL</sequence>
<reference evidence="1" key="1">
    <citation type="submission" date="2019-12" db="EMBL/GenBank/DDBJ databases">
        <authorList>
            <person name="Zhou D."/>
        </authorList>
    </citation>
    <scope>NUCLEOTIDE SEQUENCE</scope>
    <source>
        <strain evidence="1">358573</strain>
        <plasmid evidence="1">p358573-KPC</plasmid>
    </source>
</reference>
<proteinExistence type="predicted"/>
<keyword evidence="1" id="KW-0614">Plasmid</keyword>
<protein>
    <submittedName>
        <fullName evidence="1">Uncharacterized protein</fullName>
    </submittedName>
</protein>
<dbReference type="EMBL" id="MN891675">
    <property type="protein sequence ID" value="QIS31542.1"/>
    <property type="molecule type" value="Genomic_DNA"/>
</dbReference>
<dbReference type="AlphaFoldDB" id="A0A6M3HB66"/>
<evidence type="ECO:0000313" key="1">
    <source>
        <dbReference type="EMBL" id="QIS31542.1"/>
    </source>
</evidence>
<organism evidence="1">
    <name type="scientific">Klebsiella pneumoniae</name>
    <dbReference type="NCBI Taxonomy" id="573"/>
    <lineage>
        <taxon>Bacteria</taxon>
        <taxon>Pseudomonadati</taxon>
        <taxon>Pseudomonadota</taxon>
        <taxon>Gammaproteobacteria</taxon>
        <taxon>Enterobacterales</taxon>
        <taxon>Enterobacteriaceae</taxon>
        <taxon>Klebsiella/Raoultella group</taxon>
        <taxon>Klebsiella</taxon>
        <taxon>Klebsiella pneumoniae complex</taxon>
    </lineage>
</organism>
<name>A0A6M3HB66_KLEPN</name>